<protein>
    <submittedName>
        <fullName evidence="2">Uncharacterized protein</fullName>
    </submittedName>
</protein>
<evidence type="ECO:0000313" key="2">
    <source>
        <dbReference type="EMBL" id="PSR55964.1"/>
    </source>
</evidence>
<reference evidence="2 3" key="1">
    <citation type="submission" date="2018-03" db="EMBL/GenBank/DDBJ databases">
        <title>Adhaeribacter sp. HMF7605 Genome sequencing and assembly.</title>
        <authorList>
            <person name="Kang H."/>
            <person name="Kang J."/>
            <person name="Cha I."/>
            <person name="Kim H."/>
            <person name="Joh K."/>
        </authorList>
    </citation>
    <scope>NUCLEOTIDE SEQUENCE [LARGE SCALE GENOMIC DNA]</scope>
    <source>
        <strain evidence="2 3">HMF7605</strain>
    </source>
</reference>
<dbReference type="EMBL" id="PYFT01000001">
    <property type="protein sequence ID" value="PSR55964.1"/>
    <property type="molecule type" value="Genomic_DNA"/>
</dbReference>
<gene>
    <name evidence="1" type="ORF">AHMF7605_21650</name>
    <name evidence="2" type="ORF">AHMF7605_21895</name>
</gene>
<evidence type="ECO:0000313" key="3">
    <source>
        <dbReference type="Proteomes" id="UP000240357"/>
    </source>
</evidence>
<dbReference type="Proteomes" id="UP000240357">
    <property type="component" value="Unassembled WGS sequence"/>
</dbReference>
<accession>A0A2T2YKC0</accession>
<dbReference type="AlphaFoldDB" id="A0A2T2YKC0"/>
<keyword evidence="3" id="KW-1185">Reference proteome</keyword>
<comment type="caution">
    <text evidence="2">The sequence shown here is derived from an EMBL/GenBank/DDBJ whole genome shotgun (WGS) entry which is preliminary data.</text>
</comment>
<sequence>MEPVVTKKRMVFEEASESEPSFLGQRATRGTTLFNHPLSLFPQPKSFYQNPPSVPTLFCASLLNRYRVLHPKCLALCSSEAHSTAFRFMQG</sequence>
<dbReference type="EMBL" id="PYFT01000001">
    <property type="protein sequence ID" value="PSR55920.1"/>
    <property type="molecule type" value="Genomic_DNA"/>
</dbReference>
<name>A0A2T2YKC0_9BACT</name>
<organism evidence="2 3">
    <name type="scientific">Adhaeribacter arboris</name>
    <dbReference type="NCBI Taxonomy" id="2072846"/>
    <lineage>
        <taxon>Bacteria</taxon>
        <taxon>Pseudomonadati</taxon>
        <taxon>Bacteroidota</taxon>
        <taxon>Cytophagia</taxon>
        <taxon>Cytophagales</taxon>
        <taxon>Hymenobacteraceae</taxon>
        <taxon>Adhaeribacter</taxon>
    </lineage>
</organism>
<evidence type="ECO:0000313" key="1">
    <source>
        <dbReference type="EMBL" id="PSR55920.1"/>
    </source>
</evidence>
<proteinExistence type="predicted"/>